<feature type="compositionally biased region" description="Basic and acidic residues" evidence="1">
    <location>
        <begin position="201"/>
        <end position="223"/>
    </location>
</feature>
<dbReference type="Proteomes" id="UP000436088">
    <property type="component" value="Unassembled WGS sequence"/>
</dbReference>
<keyword evidence="4" id="KW-1185">Reference proteome</keyword>
<gene>
    <name evidence="3" type="ORF">F3Y22_tig00110458pilonHSYRG00164</name>
</gene>
<dbReference type="SMART" id="SM00444">
    <property type="entry name" value="GYF"/>
    <property type="match status" value="1"/>
</dbReference>
<protein>
    <recommendedName>
        <fullName evidence="2">GYF domain-containing protein</fullName>
    </recommendedName>
</protein>
<accession>A0A6A3ALU0</accession>
<comment type="caution">
    <text evidence="3">The sequence shown here is derived from an EMBL/GenBank/DDBJ whole genome shotgun (WGS) entry which is preliminary data.</text>
</comment>
<feature type="compositionally biased region" description="Gly residues" evidence="1">
    <location>
        <begin position="73"/>
        <end position="82"/>
    </location>
</feature>
<feature type="region of interest" description="Disordered" evidence="1">
    <location>
        <begin position="1"/>
        <end position="92"/>
    </location>
</feature>
<reference evidence="3" key="1">
    <citation type="submission" date="2019-09" db="EMBL/GenBank/DDBJ databases">
        <title>Draft genome information of white flower Hibiscus syriacus.</title>
        <authorList>
            <person name="Kim Y.-M."/>
        </authorList>
    </citation>
    <scope>NUCLEOTIDE SEQUENCE [LARGE SCALE GENOMIC DNA]</scope>
    <source>
        <strain evidence="3">YM2019G1</strain>
    </source>
</reference>
<dbReference type="AlphaFoldDB" id="A0A6A3ALU0"/>
<sequence length="520" mass="57624">MPLEKGLSYLSSHGKDVKEGDHYRPWRSTSSQSRGRGESPHHQTLTPSKQAPTFSFSRGRGESHHPSTLSAGHGRGSSGGNSGASIPPHQTLGIISDKGEIDHEEPSHLRYSRKKLLDLYMRTDIRVCQELVEELVSVPSLTQDEPLEPLALCAPNPDEMLVLKGIDKGDITSSGAPQMSKGGPVGRNATEFTQSRPNKIGSREDLRREDLPSTVDDSKEERSAIPNSSYSQLEKHKGYPDTIFKFEAMENRGPFRRDEELPIDRESSIQVTHSVNPGTMWRTSSFGEQSPAAKQDWKEIPNGVGSRTPGMSWSTLRNDMIDQRESNVMNSSYSRGEPNWQSSVDPILKRQPSGVLDREHEPRKLPAPEDLILHYKDPQGEIQGPFSGIDIMGWYEAGYFGIDLEVRLAGAPKDSPFSLLGDVMPHLQSKARPPPGFGVPKQGELSDFSSRSNFSSLGKYHTGASDIDRIGNEPRPATEAENKFLESLMSGGLSNPSQGWVLHTDTIYYLFITYILFSEL</sequence>
<dbReference type="CDD" id="cd00072">
    <property type="entry name" value="GYF"/>
    <property type="match status" value="1"/>
</dbReference>
<dbReference type="PROSITE" id="PS50829">
    <property type="entry name" value="GYF"/>
    <property type="match status" value="1"/>
</dbReference>
<feature type="compositionally biased region" description="Polar residues" evidence="1">
    <location>
        <begin position="42"/>
        <end position="56"/>
    </location>
</feature>
<evidence type="ECO:0000259" key="2">
    <source>
        <dbReference type="PROSITE" id="PS50829"/>
    </source>
</evidence>
<organism evidence="3 4">
    <name type="scientific">Hibiscus syriacus</name>
    <name type="common">Rose of Sharon</name>
    <dbReference type="NCBI Taxonomy" id="106335"/>
    <lineage>
        <taxon>Eukaryota</taxon>
        <taxon>Viridiplantae</taxon>
        <taxon>Streptophyta</taxon>
        <taxon>Embryophyta</taxon>
        <taxon>Tracheophyta</taxon>
        <taxon>Spermatophyta</taxon>
        <taxon>Magnoliopsida</taxon>
        <taxon>eudicotyledons</taxon>
        <taxon>Gunneridae</taxon>
        <taxon>Pentapetalae</taxon>
        <taxon>rosids</taxon>
        <taxon>malvids</taxon>
        <taxon>Malvales</taxon>
        <taxon>Malvaceae</taxon>
        <taxon>Malvoideae</taxon>
        <taxon>Hibiscus</taxon>
    </lineage>
</organism>
<dbReference type="SUPFAM" id="SSF55277">
    <property type="entry name" value="GYF domain"/>
    <property type="match status" value="1"/>
</dbReference>
<feature type="region of interest" description="Disordered" evidence="1">
    <location>
        <begin position="173"/>
        <end position="236"/>
    </location>
</feature>
<evidence type="ECO:0000313" key="3">
    <source>
        <dbReference type="EMBL" id="KAE8704185.1"/>
    </source>
</evidence>
<evidence type="ECO:0000256" key="1">
    <source>
        <dbReference type="SAM" id="MobiDB-lite"/>
    </source>
</evidence>
<dbReference type="PANTHER" id="PTHR47471">
    <property type="entry name" value="GYF DOMAIN-CONTAINING PROTEIN"/>
    <property type="match status" value="1"/>
</dbReference>
<dbReference type="PANTHER" id="PTHR47471:SF1">
    <property type="entry name" value="PROTEIN ESSENTIAL FOR POTEXVIRUS ACCUMULATION 1"/>
    <property type="match status" value="1"/>
</dbReference>
<dbReference type="EMBL" id="VEPZ02000994">
    <property type="protein sequence ID" value="KAE8704185.1"/>
    <property type="molecule type" value="Genomic_DNA"/>
</dbReference>
<dbReference type="InterPro" id="IPR003169">
    <property type="entry name" value="GYF"/>
</dbReference>
<dbReference type="Gene3D" id="3.30.1490.40">
    <property type="match status" value="1"/>
</dbReference>
<name>A0A6A3ALU0_HIBSY</name>
<feature type="compositionally biased region" description="Basic and acidic residues" evidence="1">
    <location>
        <begin position="13"/>
        <end position="24"/>
    </location>
</feature>
<proteinExistence type="predicted"/>
<feature type="domain" description="GYF" evidence="2">
    <location>
        <begin position="370"/>
        <end position="421"/>
    </location>
</feature>
<dbReference type="Pfam" id="PF02213">
    <property type="entry name" value="GYF"/>
    <property type="match status" value="1"/>
</dbReference>
<dbReference type="InterPro" id="IPR035445">
    <property type="entry name" value="GYF-like_dom_sf"/>
</dbReference>
<evidence type="ECO:0000313" key="4">
    <source>
        <dbReference type="Proteomes" id="UP000436088"/>
    </source>
</evidence>